<dbReference type="PANTHER" id="PTHR43439:SF2">
    <property type="entry name" value="ENZYME, PUTATIVE (JCVI)-RELATED"/>
    <property type="match status" value="1"/>
</dbReference>
<dbReference type="PROSITE" id="PS00455">
    <property type="entry name" value="AMP_BINDING"/>
    <property type="match status" value="1"/>
</dbReference>
<dbReference type="InterPro" id="IPR042099">
    <property type="entry name" value="ANL_N_sf"/>
</dbReference>
<dbReference type="GO" id="GO:0031177">
    <property type="term" value="F:phosphopantetheine binding"/>
    <property type="evidence" value="ECO:0007669"/>
    <property type="project" value="InterPro"/>
</dbReference>
<name>A0A2V5I3P5_9EURO</name>
<dbReference type="PROSITE" id="PS00012">
    <property type="entry name" value="PHOSPHOPANTETHEINE"/>
    <property type="match status" value="1"/>
</dbReference>
<dbReference type="Pfam" id="PF00501">
    <property type="entry name" value="AMP-binding"/>
    <property type="match status" value="1"/>
</dbReference>
<dbReference type="Pfam" id="PF23562">
    <property type="entry name" value="AMP-binding_C_3"/>
    <property type="match status" value="1"/>
</dbReference>
<evidence type="ECO:0000256" key="1">
    <source>
        <dbReference type="ARBA" id="ARBA00022450"/>
    </source>
</evidence>
<evidence type="ECO:0000256" key="2">
    <source>
        <dbReference type="ARBA" id="ARBA00022553"/>
    </source>
</evidence>
<reference evidence="4 5" key="1">
    <citation type="submission" date="2018-02" db="EMBL/GenBank/DDBJ databases">
        <title>The genomes of Aspergillus section Nigri reveals drivers in fungal speciation.</title>
        <authorList>
            <consortium name="DOE Joint Genome Institute"/>
            <person name="Vesth T.C."/>
            <person name="Nybo J."/>
            <person name="Theobald S."/>
            <person name="Brandl J."/>
            <person name="Frisvad J.C."/>
            <person name="Nielsen K.F."/>
            <person name="Lyhne E.K."/>
            <person name="Kogle M.E."/>
            <person name="Kuo A."/>
            <person name="Riley R."/>
            <person name="Clum A."/>
            <person name="Nolan M."/>
            <person name="Lipzen A."/>
            <person name="Salamov A."/>
            <person name="Henrissat B."/>
            <person name="Wiebenga A."/>
            <person name="De vries R.P."/>
            <person name="Grigoriev I.V."/>
            <person name="Mortensen U.H."/>
            <person name="Andersen M.R."/>
            <person name="Baker S.E."/>
        </authorList>
    </citation>
    <scope>NUCLEOTIDE SEQUENCE [LARGE SCALE GENOMIC DNA]</scope>
    <source>
        <strain evidence="4 5">CBS 114.80</strain>
    </source>
</reference>
<dbReference type="SMART" id="SM00823">
    <property type="entry name" value="PKS_PP"/>
    <property type="match status" value="1"/>
</dbReference>
<dbReference type="InterPro" id="IPR000873">
    <property type="entry name" value="AMP-dep_synth/lig_dom"/>
</dbReference>
<dbReference type="SUPFAM" id="SSF51735">
    <property type="entry name" value="NAD(P)-binding Rossmann-fold domains"/>
    <property type="match status" value="1"/>
</dbReference>
<dbReference type="InterPro" id="IPR051414">
    <property type="entry name" value="Adenylate-forming_Reductase"/>
</dbReference>
<dbReference type="Gene3D" id="3.40.50.720">
    <property type="entry name" value="NAD(P)-binding Rossmann-like Domain"/>
    <property type="match status" value="1"/>
</dbReference>
<feature type="domain" description="Polyketide synthase-like phosphopantetheine-binding" evidence="3">
    <location>
        <begin position="573"/>
        <end position="645"/>
    </location>
</feature>
<dbReference type="SUPFAM" id="SSF56801">
    <property type="entry name" value="Acetyl-CoA synthetase-like"/>
    <property type="match status" value="1"/>
</dbReference>
<dbReference type="InterPro" id="IPR006162">
    <property type="entry name" value="Ppantetheine_attach_site"/>
</dbReference>
<keyword evidence="1" id="KW-0596">Phosphopantetheine</keyword>
<gene>
    <name evidence="4" type="ORF">BP00DRAFT_425666</name>
</gene>
<dbReference type="InterPro" id="IPR020806">
    <property type="entry name" value="PKS_PP-bd"/>
</dbReference>
<dbReference type="Gene3D" id="1.10.1200.10">
    <property type="entry name" value="ACP-like"/>
    <property type="match status" value="1"/>
</dbReference>
<dbReference type="PANTHER" id="PTHR43439">
    <property type="entry name" value="PHENYLACETATE-COENZYME A LIGASE"/>
    <property type="match status" value="1"/>
</dbReference>
<dbReference type="InterPro" id="IPR009081">
    <property type="entry name" value="PP-bd_ACP"/>
</dbReference>
<dbReference type="Pfam" id="PF00550">
    <property type="entry name" value="PP-binding"/>
    <property type="match status" value="1"/>
</dbReference>
<keyword evidence="2" id="KW-0597">Phosphoprotein</keyword>
<sequence length="1093" mass="120613">MTPTSSTDCDHRSQLVPHIVDHFATTTPEAVYAEYPRNLASYEEGYQSVTYKALANAINGLAHWLVRHLGPGKGEVLTYVGPNDLRYPALILGAVKAEYCIFLTSPRNSPVAHQSLLQRLSCTTLIAPVPRPPAATAILEAVSLQVLDIPSVEELVGTEYPSFELAKTYPEAAHEPLVIIHTSGSTGIPKPITWTHETAAKHMRMHTLDPPQGFEAQNQWGFGKKMYMMLPPFHAGGVGHVLFVTMHVGITLVMPISGSLPTAAGMVAAHKQMPFSFAYVTPSIVSELAQTPELLDYVRTHLEFLGYCGGDLPQAIGDTVAEQIKLVNIYGATEMGLISAIHSTTNCDPRKDWRYIQFHPHLGVQMRHVSGEEHELVLVRTSEYERHQFSFSIFPDLQEYHTSDLFIRHPDPAKADLWRTTSRLDDVIVFLNGEKTNPVSMEQHIIAANREVTGCLVAGAQRFQAALIVELGQAEAALSISERAAMIEKLWPSIQAANSESPAHARIARSHILFTTPAKPMLRASKGTVQRAGTLMLYAPELEALYADAERLAQATGGIAAGPGSVDDAGEVAGYIRSSILNITDWAADKLSDATNWFDLGLDSLQAITLTRELKHGLNLPALTPNLVYLHPSVTALTHAVQKLHQQGKESTQLQQEILLQERDQLLQKCISQIELSSDCASQSVNRPQMQTVILTGSTGQLGSYILDALLKNFSVTHIHCLNRNERARETQHERMVTYGLSLLANHESRLSFWTADLSRGDLGLQRGILQQLQQTTTLIIHNAWTVNFNHSLAFFEPHLQGVANLINFTARSPQSPRLFFLSSISSTIGHKTESSLTPETVITTTTPAPNGYANSKYIAEHLLDRAAQQPQHSQDSHERRPSFAFARVGQVAGAVRAPGLWNPAEWFPSLVRSSLHLKALPDTLGPALNRIDWVPIDLLAEVLVDLALLGGTHGGKMDGSAGGQVQVYHPVNLHPQSWDEVLPAIAKELAARSDGNELELIPLREWVQRVRLDVETAGRGEDRQKLEETELQLLLARNPAAKLLEFFEGLIGQTESDNTLETVRTAEVSRRLQEVEGVQPEWVRKWIGEWFN</sequence>
<dbReference type="InterPro" id="IPR036291">
    <property type="entry name" value="NAD(P)-bd_dom_sf"/>
</dbReference>
<evidence type="ECO:0000313" key="5">
    <source>
        <dbReference type="Proteomes" id="UP000248817"/>
    </source>
</evidence>
<dbReference type="Proteomes" id="UP000248817">
    <property type="component" value="Unassembled WGS sequence"/>
</dbReference>
<evidence type="ECO:0000259" key="3">
    <source>
        <dbReference type="SMART" id="SM00823"/>
    </source>
</evidence>
<accession>A0A2V5I3P5</accession>
<dbReference type="Pfam" id="PF07993">
    <property type="entry name" value="NAD_binding_4"/>
    <property type="match status" value="1"/>
</dbReference>
<keyword evidence="5" id="KW-1185">Reference proteome</keyword>
<evidence type="ECO:0000313" key="4">
    <source>
        <dbReference type="EMBL" id="PYI31348.1"/>
    </source>
</evidence>
<dbReference type="InterPro" id="IPR020845">
    <property type="entry name" value="AMP-binding_CS"/>
</dbReference>
<dbReference type="Gene3D" id="3.40.50.12780">
    <property type="entry name" value="N-terminal domain of ligase-like"/>
    <property type="match status" value="1"/>
</dbReference>
<dbReference type="InterPro" id="IPR036736">
    <property type="entry name" value="ACP-like_sf"/>
</dbReference>
<protein>
    <submittedName>
        <fullName evidence="4">NRPS-like enzyme</fullName>
    </submittedName>
</protein>
<proteinExistence type="predicted"/>
<dbReference type="SUPFAM" id="SSF47336">
    <property type="entry name" value="ACP-like"/>
    <property type="match status" value="1"/>
</dbReference>
<organism evidence="4 5">
    <name type="scientific">Aspergillus indologenus CBS 114.80</name>
    <dbReference type="NCBI Taxonomy" id="1450541"/>
    <lineage>
        <taxon>Eukaryota</taxon>
        <taxon>Fungi</taxon>
        <taxon>Dikarya</taxon>
        <taxon>Ascomycota</taxon>
        <taxon>Pezizomycotina</taxon>
        <taxon>Eurotiomycetes</taxon>
        <taxon>Eurotiomycetidae</taxon>
        <taxon>Eurotiales</taxon>
        <taxon>Aspergillaceae</taxon>
        <taxon>Aspergillus</taxon>
        <taxon>Aspergillus subgen. Circumdati</taxon>
    </lineage>
</organism>
<dbReference type="EMBL" id="KZ825504">
    <property type="protein sequence ID" value="PYI31348.1"/>
    <property type="molecule type" value="Genomic_DNA"/>
</dbReference>
<dbReference type="AlphaFoldDB" id="A0A2V5I3P5"/>
<dbReference type="InterPro" id="IPR013120">
    <property type="entry name" value="FAR_NAD-bd"/>
</dbReference>